<evidence type="ECO:0000256" key="3">
    <source>
        <dbReference type="ARBA" id="ARBA00022525"/>
    </source>
</evidence>
<feature type="transmembrane region" description="Helical" evidence="7">
    <location>
        <begin position="194"/>
        <end position="219"/>
    </location>
</feature>
<feature type="compositionally biased region" description="Low complexity" evidence="6">
    <location>
        <begin position="156"/>
        <end position="171"/>
    </location>
</feature>
<dbReference type="GO" id="GO:0030145">
    <property type="term" value="F:manganese ion binding"/>
    <property type="evidence" value="ECO:0007669"/>
    <property type="project" value="InterPro"/>
</dbReference>
<evidence type="ECO:0000313" key="9">
    <source>
        <dbReference type="EMBL" id="KAJ3477171.1"/>
    </source>
</evidence>
<evidence type="ECO:0000256" key="6">
    <source>
        <dbReference type="SAM" id="MobiDB-lite"/>
    </source>
</evidence>
<feature type="domain" description="Cupin type-1" evidence="8">
    <location>
        <begin position="1"/>
        <end position="113"/>
    </location>
</feature>
<dbReference type="PRINTS" id="PR00325">
    <property type="entry name" value="GERMIN"/>
</dbReference>
<keyword evidence="7" id="KW-0812">Transmembrane</keyword>
<feature type="region of interest" description="Disordered" evidence="6">
    <location>
        <begin position="139"/>
        <end position="173"/>
    </location>
</feature>
<proteinExistence type="inferred from homology"/>
<keyword evidence="10" id="KW-1185">Reference proteome</keyword>
<accession>A0AAD5UTE1</accession>
<dbReference type="InterPro" id="IPR014710">
    <property type="entry name" value="RmlC-like_jellyroll"/>
</dbReference>
<dbReference type="SUPFAM" id="SSF51182">
    <property type="entry name" value="RmlC-like cupins"/>
    <property type="match status" value="1"/>
</dbReference>
<dbReference type="EMBL" id="JANAWD010000624">
    <property type="protein sequence ID" value="KAJ3477171.1"/>
    <property type="molecule type" value="Genomic_DNA"/>
</dbReference>
<evidence type="ECO:0000259" key="8">
    <source>
        <dbReference type="SMART" id="SM00835"/>
    </source>
</evidence>
<keyword evidence="7" id="KW-1133">Transmembrane helix</keyword>
<keyword evidence="5" id="KW-0464">Manganese</keyword>
<protein>
    <recommendedName>
        <fullName evidence="8">Cupin type-1 domain-containing protein</fullName>
    </recommendedName>
</protein>
<dbReference type="InterPro" id="IPR006045">
    <property type="entry name" value="Cupin_1"/>
</dbReference>
<dbReference type="PANTHER" id="PTHR31238">
    <property type="entry name" value="GERMIN-LIKE PROTEIN SUBFAMILY 3 MEMBER 3"/>
    <property type="match status" value="1"/>
</dbReference>
<dbReference type="Pfam" id="PF00190">
    <property type="entry name" value="Cupin_1"/>
    <property type="match status" value="1"/>
</dbReference>
<comment type="subcellular location">
    <subcellularLocation>
        <location evidence="1">Secreted</location>
    </subcellularLocation>
</comment>
<dbReference type="Proteomes" id="UP001212997">
    <property type="component" value="Unassembled WGS sequence"/>
</dbReference>
<feature type="compositionally biased region" description="Polar residues" evidence="6">
    <location>
        <begin position="139"/>
        <end position="150"/>
    </location>
</feature>
<dbReference type="AlphaFoldDB" id="A0AAD5UTE1"/>
<dbReference type="SMART" id="SM00835">
    <property type="entry name" value="Cupin_1"/>
    <property type="match status" value="1"/>
</dbReference>
<evidence type="ECO:0000256" key="2">
    <source>
        <dbReference type="ARBA" id="ARBA00007456"/>
    </source>
</evidence>
<dbReference type="GO" id="GO:0005576">
    <property type="term" value="C:extracellular region"/>
    <property type="evidence" value="ECO:0007669"/>
    <property type="project" value="UniProtKB-SubCell"/>
</dbReference>
<evidence type="ECO:0000256" key="5">
    <source>
        <dbReference type="ARBA" id="ARBA00023211"/>
    </source>
</evidence>
<sequence>MAIAFLEPCGFVTPHMHPRATEVAYAVNGTMQVGFLVENGARFVMNDVGPDQAVVFPRGSIHFEMNNGCEPMIFVAALNDEDPGVTLTAQRYFGLPPDVVAASLGGLTVEQVAQIEAMVPDSVALGTDECLQRCNISRTAQPTTQRQPRVSANALPSGFSGPPAPSATSSSKTQLANNLAENPILDSNGKPQPLFIALIVIIGILVLGYIVILISFCVIRRRKTMRRTKGAHYIRTGERYAPEGLNLGLDEARVPLDLESPSDPYVEKKGEFQLKSAFEE</sequence>
<keyword evidence="7" id="KW-0472">Membrane</keyword>
<evidence type="ECO:0000256" key="4">
    <source>
        <dbReference type="ARBA" id="ARBA00022723"/>
    </source>
</evidence>
<dbReference type="PROSITE" id="PS00725">
    <property type="entry name" value="GERMIN"/>
    <property type="match status" value="1"/>
</dbReference>
<name>A0AAD5UTE1_9APHY</name>
<dbReference type="CDD" id="cd02241">
    <property type="entry name" value="cupin_OxOx"/>
    <property type="match status" value="1"/>
</dbReference>
<gene>
    <name evidence="9" type="ORF">NLI96_g10651</name>
</gene>
<dbReference type="Gene3D" id="2.60.120.10">
    <property type="entry name" value="Jelly Rolls"/>
    <property type="match status" value="1"/>
</dbReference>
<dbReference type="InterPro" id="IPR019780">
    <property type="entry name" value="Germin_Mn-BS"/>
</dbReference>
<organism evidence="9 10">
    <name type="scientific">Meripilus lineatus</name>
    <dbReference type="NCBI Taxonomy" id="2056292"/>
    <lineage>
        <taxon>Eukaryota</taxon>
        <taxon>Fungi</taxon>
        <taxon>Dikarya</taxon>
        <taxon>Basidiomycota</taxon>
        <taxon>Agaricomycotina</taxon>
        <taxon>Agaricomycetes</taxon>
        <taxon>Polyporales</taxon>
        <taxon>Meripilaceae</taxon>
        <taxon>Meripilus</taxon>
    </lineage>
</organism>
<keyword evidence="3" id="KW-0964">Secreted</keyword>
<comment type="similarity">
    <text evidence="2">Belongs to the germin family.</text>
</comment>
<evidence type="ECO:0000256" key="7">
    <source>
        <dbReference type="SAM" id="Phobius"/>
    </source>
</evidence>
<reference evidence="9" key="1">
    <citation type="submission" date="2022-07" db="EMBL/GenBank/DDBJ databases">
        <title>Genome Sequence of Physisporinus lineatus.</title>
        <authorList>
            <person name="Buettner E."/>
        </authorList>
    </citation>
    <scope>NUCLEOTIDE SEQUENCE</scope>
    <source>
        <strain evidence="9">VT162</strain>
    </source>
</reference>
<keyword evidence="4" id="KW-0479">Metal-binding</keyword>
<evidence type="ECO:0000313" key="10">
    <source>
        <dbReference type="Proteomes" id="UP001212997"/>
    </source>
</evidence>
<comment type="caution">
    <text evidence="9">The sequence shown here is derived from an EMBL/GenBank/DDBJ whole genome shotgun (WGS) entry which is preliminary data.</text>
</comment>
<evidence type="ECO:0000256" key="1">
    <source>
        <dbReference type="ARBA" id="ARBA00004613"/>
    </source>
</evidence>
<dbReference type="InterPro" id="IPR011051">
    <property type="entry name" value="RmlC_Cupin_sf"/>
</dbReference>
<dbReference type="InterPro" id="IPR001929">
    <property type="entry name" value="Germin"/>
</dbReference>